<evidence type="ECO:0000313" key="1">
    <source>
        <dbReference type="EMBL" id="TQD84774.1"/>
    </source>
</evidence>
<accession>A0A540LE81</accession>
<protein>
    <submittedName>
        <fullName evidence="1">Uncharacterized protein</fullName>
    </submittedName>
</protein>
<proteinExistence type="predicted"/>
<gene>
    <name evidence="1" type="ORF">C1H46_029700</name>
</gene>
<reference evidence="1 2" key="1">
    <citation type="journal article" date="2019" name="G3 (Bethesda)">
        <title>Sequencing of a Wild Apple (Malus baccata) Genome Unravels the Differences Between Cultivated and Wild Apple Species Regarding Disease Resistance and Cold Tolerance.</title>
        <authorList>
            <person name="Chen X."/>
        </authorList>
    </citation>
    <scope>NUCLEOTIDE SEQUENCE [LARGE SCALE GENOMIC DNA]</scope>
    <source>
        <strain evidence="2">cv. Shandingzi</strain>
        <tissue evidence="1">Leaves</tissue>
    </source>
</reference>
<dbReference type="Proteomes" id="UP000315295">
    <property type="component" value="Unassembled WGS sequence"/>
</dbReference>
<sequence>MPPKSPTSSSSSPPWKLESLAASFPWVFNATVKQRRSKSTTARRIVVGPDQSLALIRFDLIDVRLGGGVEEDRVAFGLWGVEEERKVGRWVKLKREIEGWMYGK</sequence>
<keyword evidence="2" id="KW-1185">Reference proteome</keyword>
<name>A0A540LE81_MALBA</name>
<organism evidence="1 2">
    <name type="scientific">Malus baccata</name>
    <name type="common">Siberian crab apple</name>
    <name type="synonym">Pyrus baccata</name>
    <dbReference type="NCBI Taxonomy" id="106549"/>
    <lineage>
        <taxon>Eukaryota</taxon>
        <taxon>Viridiplantae</taxon>
        <taxon>Streptophyta</taxon>
        <taxon>Embryophyta</taxon>
        <taxon>Tracheophyta</taxon>
        <taxon>Spermatophyta</taxon>
        <taxon>Magnoliopsida</taxon>
        <taxon>eudicotyledons</taxon>
        <taxon>Gunneridae</taxon>
        <taxon>Pentapetalae</taxon>
        <taxon>rosids</taxon>
        <taxon>fabids</taxon>
        <taxon>Rosales</taxon>
        <taxon>Rosaceae</taxon>
        <taxon>Amygdaloideae</taxon>
        <taxon>Maleae</taxon>
        <taxon>Malus</taxon>
    </lineage>
</organism>
<dbReference type="EMBL" id="VIEB01000621">
    <property type="protein sequence ID" value="TQD84774.1"/>
    <property type="molecule type" value="Genomic_DNA"/>
</dbReference>
<dbReference type="AlphaFoldDB" id="A0A540LE81"/>
<comment type="caution">
    <text evidence="1">The sequence shown here is derived from an EMBL/GenBank/DDBJ whole genome shotgun (WGS) entry which is preliminary data.</text>
</comment>
<evidence type="ECO:0000313" key="2">
    <source>
        <dbReference type="Proteomes" id="UP000315295"/>
    </source>
</evidence>